<dbReference type="Gene3D" id="3.10.180.10">
    <property type="entry name" value="2,3-Dihydroxybiphenyl 1,2-Dioxygenase, domain 1"/>
    <property type="match status" value="1"/>
</dbReference>
<feature type="domain" description="VOC" evidence="2">
    <location>
        <begin position="9"/>
        <end position="126"/>
    </location>
</feature>
<dbReference type="EMBL" id="AP027266">
    <property type="protein sequence ID" value="BDW86004.1"/>
    <property type="molecule type" value="Genomic_DNA"/>
</dbReference>
<dbReference type="RefSeq" id="WP_338271882.1">
    <property type="nucleotide sequence ID" value="NZ_AP027266.1"/>
</dbReference>
<dbReference type="PANTHER" id="PTHR43048">
    <property type="entry name" value="METHYLMALONYL-COA EPIMERASE"/>
    <property type="match status" value="1"/>
</dbReference>
<dbReference type="InterPro" id="IPR029068">
    <property type="entry name" value="Glyas_Bleomycin-R_OHBP_Dase"/>
</dbReference>
<sequence>MAERPTAPHVLAITFLYYKDLPRAFAFYRDVMGLRLAIDQGDLAKIMEIAPGAHVGLVDEARGMNRWQAEKCVQLCIRVADVDGWHAYLAAEGVAGLSRIFANEAIGIRAFVCRDPEGYQIEIQQATRAGA</sequence>
<dbReference type="InterPro" id="IPR004360">
    <property type="entry name" value="Glyas_Fos-R_dOase_dom"/>
</dbReference>
<dbReference type="InterPro" id="IPR037523">
    <property type="entry name" value="VOC_core"/>
</dbReference>
<evidence type="ECO:0000259" key="2">
    <source>
        <dbReference type="PROSITE" id="PS51819"/>
    </source>
</evidence>
<dbReference type="CDD" id="cd06587">
    <property type="entry name" value="VOC"/>
    <property type="match status" value="1"/>
</dbReference>
<keyword evidence="1" id="KW-0479">Metal-binding</keyword>
<evidence type="ECO:0000313" key="4">
    <source>
        <dbReference type="Proteomes" id="UP001337723"/>
    </source>
</evidence>
<dbReference type="AlphaFoldDB" id="A0AA48HI30"/>
<evidence type="ECO:0000313" key="3">
    <source>
        <dbReference type="EMBL" id="BDW86004.1"/>
    </source>
</evidence>
<protein>
    <submittedName>
        <fullName evidence="3">Glyoxalase</fullName>
    </submittedName>
</protein>
<dbReference type="GO" id="GO:0046491">
    <property type="term" value="P:L-methylmalonyl-CoA metabolic process"/>
    <property type="evidence" value="ECO:0007669"/>
    <property type="project" value="TreeGrafter"/>
</dbReference>
<keyword evidence="4" id="KW-1185">Reference proteome</keyword>
<dbReference type="PROSITE" id="PS51819">
    <property type="entry name" value="VOC"/>
    <property type="match status" value="1"/>
</dbReference>
<dbReference type="GO" id="GO:0046872">
    <property type="term" value="F:metal ion binding"/>
    <property type="evidence" value="ECO:0007669"/>
    <property type="project" value="UniProtKB-KW"/>
</dbReference>
<dbReference type="GO" id="GO:0004493">
    <property type="term" value="F:methylmalonyl-CoA epimerase activity"/>
    <property type="evidence" value="ECO:0007669"/>
    <property type="project" value="TreeGrafter"/>
</dbReference>
<dbReference type="Pfam" id="PF00903">
    <property type="entry name" value="Glyoxalase"/>
    <property type="match status" value="1"/>
</dbReference>
<accession>A0AA48HI30</accession>
<dbReference type="Proteomes" id="UP001337723">
    <property type="component" value="Chromosome"/>
</dbReference>
<reference evidence="3 4" key="1">
    <citation type="submission" date="2023-01" db="EMBL/GenBank/DDBJ databases">
        <title>Complete genome sequence of Roseicyclus marinus strain Dej080120_10.</title>
        <authorList>
            <person name="Ueki S."/>
            <person name="Maruyama F."/>
        </authorList>
    </citation>
    <scope>NUCLEOTIDE SEQUENCE [LARGE SCALE GENOMIC DNA]</scope>
    <source>
        <strain evidence="3 4">Dej080120_10</strain>
    </source>
</reference>
<gene>
    <name evidence="3" type="ORF">MACH21_21810</name>
</gene>
<name>A0AA48HI30_9RHOB</name>
<organism evidence="3 4">
    <name type="scientific">Roseicyclus marinus</name>
    <dbReference type="NCBI Taxonomy" id="2161673"/>
    <lineage>
        <taxon>Bacteria</taxon>
        <taxon>Pseudomonadati</taxon>
        <taxon>Pseudomonadota</taxon>
        <taxon>Alphaproteobacteria</taxon>
        <taxon>Rhodobacterales</taxon>
        <taxon>Roseobacteraceae</taxon>
        <taxon>Roseicyclus</taxon>
    </lineage>
</organism>
<dbReference type="SUPFAM" id="SSF54593">
    <property type="entry name" value="Glyoxalase/Bleomycin resistance protein/Dihydroxybiphenyl dioxygenase"/>
    <property type="match status" value="1"/>
</dbReference>
<dbReference type="PANTHER" id="PTHR43048:SF4">
    <property type="entry name" value="RING-CLEAVING DIOXYGENASE-RELATED"/>
    <property type="match status" value="1"/>
</dbReference>
<evidence type="ECO:0000256" key="1">
    <source>
        <dbReference type="ARBA" id="ARBA00022723"/>
    </source>
</evidence>
<dbReference type="KEGG" id="rmai:MACH21_21810"/>
<proteinExistence type="predicted"/>
<dbReference type="InterPro" id="IPR051785">
    <property type="entry name" value="MMCE/EMCE_epimerase"/>
</dbReference>